<protein>
    <submittedName>
        <fullName evidence="1">Uncharacterized protein</fullName>
    </submittedName>
</protein>
<reference evidence="1" key="1">
    <citation type="thesis" date="2020" institute="ProQuest LLC" country="789 East Eisenhower Parkway, Ann Arbor, MI, USA">
        <title>Comparative Genomics and Chromosome Evolution.</title>
        <authorList>
            <person name="Mudd A.B."/>
        </authorList>
    </citation>
    <scope>NUCLEOTIDE SEQUENCE</scope>
    <source>
        <strain evidence="1">237g6f4</strain>
        <tissue evidence="1">Blood</tissue>
    </source>
</reference>
<accession>A0AAV6YQI4</accession>
<proteinExistence type="predicted"/>
<name>A0AAV6YQI4_ENGPU</name>
<dbReference type="AlphaFoldDB" id="A0AAV6YQI4"/>
<sequence>MDKKTKQASGQDKIHLLAEGNHLPAARVVVSDDLLQQSDLICQDRDAEETIVQCIQLPVDLVVVDVLCEHLLLFVFVRLCCTDNGSQLLVHDHNVVLTPGDVTVVHQALSYGILSVNRLQGLLDKLNFLSGC</sequence>
<evidence type="ECO:0000313" key="2">
    <source>
        <dbReference type="Proteomes" id="UP000824782"/>
    </source>
</evidence>
<evidence type="ECO:0000313" key="1">
    <source>
        <dbReference type="EMBL" id="KAG8539664.1"/>
    </source>
</evidence>
<dbReference type="EMBL" id="WNYA01013670">
    <property type="protein sequence ID" value="KAG8539664.1"/>
    <property type="molecule type" value="Genomic_DNA"/>
</dbReference>
<gene>
    <name evidence="1" type="ORF">GDO81_020572</name>
</gene>
<keyword evidence="2" id="KW-1185">Reference proteome</keyword>
<dbReference type="Proteomes" id="UP000824782">
    <property type="component" value="Unassembled WGS sequence"/>
</dbReference>
<comment type="caution">
    <text evidence="1">The sequence shown here is derived from an EMBL/GenBank/DDBJ whole genome shotgun (WGS) entry which is preliminary data.</text>
</comment>
<organism evidence="1 2">
    <name type="scientific">Engystomops pustulosus</name>
    <name type="common">Tungara frog</name>
    <name type="synonym">Physalaemus pustulosus</name>
    <dbReference type="NCBI Taxonomy" id="76066"/>
    <lineage>
        <taxon>Eukaryota</taxon>
        <taxon>Metazoa</taxon>
        <taxon>Chordata</taxon>
        <taxon>Craniata</taxon>
        <taxon>Vertebrata</taxon>
        <taxon>Euteleostomi</taxon>
        <taxon>Amphibia</taxon>
        <taxon>Batrachia</taxon>
        <taxon>Anura</taxon>
        <taxon>Neobatrachia</taxon>
        <taxon>Hyloidea</taxon>
        <taxon>Leptodactylidae</taxon>
        <taxon>Leiuperinae</taxon>
        <taxon>Engystomops</taxon>
    </lineage>
</organism>